<dbReference type="InterPro" id="IPR008984">
    <property type="entry name" value="SMAD_FHA_dom_sf"/>
</dbReference>
<dbReference type="GO" id="GO:0030509">
    <property type="term" value="P:BMP signaling pathway"/>
    <property type="evidence" value="ECO:0007669"/>
    <property type="project" value="TreeGrafter"/>
</dbReference>
<dbReference type="WBParaSite" id="Hba_13215">
    <property type="protein sequence ID" value="Hba_13215"/>
    <property type="gene ID" value="Hba_13215"/>
</dbReference>
<protein>
    <submittedName>
        <fullName evidence="5">MH2 domain-containing protein</fullName>
    </submittedName>
</protein>
<dbReference type="SUPFAM" id="SSF49879">
    <property type="entry name" value="SMAD/FHA domain"/>
    <property type="match status" value="1"/>
</dbReference>
<dbReference type="GO" id="GO:0009653">
    <property type="term" value="P:anatomical structure morphogenesis"/>
    <property type="evidence" value="ECO:0007669"/>
    <property type="project" value="TreeGrafter"/>
</dbReference>
<dbReference type="Pfam" id="PF03166">
    <property type="entry name" value="MH2"/>
    <property type="match status" value="1"/>
</dbReference>
<dbReference type="Proteomes" id="UP000095283">
    <property type="component" value="Unplaced"/>
</dbReference>
<evidence type="ECO:0000259" key="3">
    <source>
        <dbReference type="PROSITE" id="PS51076"/>
    </source>
</evidence>
<dbReference type="GO" id="GO:0060395">
    <property type="term" value="P:SMAD protein signal transduction"/>
    <property type="evidence" value="ECO:0007669"/>
    <property type="project" value="TreeGrafter"/>
</dbReference>
<dbReference type="GO" id="GO:0051239">
    <property type="term" value="P:regulation of multicellular organismal process"/>
    <property type="evidence" value="ECO:0007669"/>
    <property type="project" value="UniProtKB-ARBA"/>
</dbReference>
<accession>A0A1I7X747</accession>
<dbReference type="GO" id="GO:0070411">
    <property type="term" value="F:I-SMAD binding"/>
    <property type="evidence" value="ECO:0007669"/>
    <property type="project" value="TreeGrafter"/>
</dbReference>
<dbReference type="InterPro" id="IPR017855">
    <property type="entry name" value="SMAD-like_dom_sf"/>
</dbReference>
<evidence type="ECO:0000313" key="4">
    <source>
        <dbReference type="Proteomes" id="UP000095283"/>
    </source>
</evidence>
<name>A0A1I7X747_HETBA</name>
<keyword evidence="1" id="KW-0805">Transcription regulation</keyword>
<dbReference type="GO" id="GO:0030154">
    <property type="term" value="P:cell differentiation"/>
    <property type="evidence" value="ECO:0007669"/>
    <property type="project" value="TreeGrafter"/>
</dbReference>
<evidence type="ECO:0000256" key="2">
    <source>
        <dbReference type="ARBA" id="ARBA00023163"/>
    </source>
</evidence>
<sequence>MPPSLRRLQAMEASGSRMPQNVEITGLFSQSHFNQMSVEDVDTSYCIPPHVQTVAVPYVEHEHWATISYYEMNTRVGEQIKVKSPTVYIDGYTDPTNNPHKISLGLFSNVNRNATIENTRRHIGNG</sequence>
<evidence type="ECO:0000256" key="1">
    <source>
        <dbReference type="ARBA" id="ARBA00023015"/>
    </source>
</evidence>
<organism evidence="4 5">
    <name type="scientific">Heterorhabditis bacteriophora</name>
    <name type="common">Entomopathogenic nematode worm</name>
    <dbReference type="NCBI Taxonomy" id="37862"/>
    <lineage>
        <taxon>Eukaryota</taxon>
        <taxon>Metazoa</taxon>
        <taxon>Ecdysozoa</taxon>
        <taxon>Nematoda</taxon>
        <taxon>Chromadorea</taxon>
        <taxon>Rhabditida</taxon>
        <taxon>Rhabditina</taxon>
        <taxon>Rhabditomorpha</taxon>
        <taxon>Strongyloidea</taxon>
        <taxon>Heterorhabditidae</taxon>
        <taxon>Heterorhabditis</taxon>
    </lineage>
</organism>
<dbReference type="Gene3D" id="2.60.200.10">
    <property type="match status" value="1"/>
</dbReference>
<keyword evidence="4" id="KW-1185">Reference proteome</keyword>
<dbReference type="AlphaFoldDB" id="A0A1I7X747"/>
<dbReference type="GO" id="GO:0000978">
    <property type="term" value="F:RNA polymerase II cis-regulatory region sequence-specific DNA binding"/>
    <property type="evidence" value="ECO:0007669"/>
    <property type="project" value="TreeGrafter"/>
</dbReference>
<feature type="domain" description="MH2" evidence="3">
    <location>
        <begin position="64"/>
        <end position="126"/>
    </location>
</feature>
<dbReference type="GO" id="GO:0000981">
    <property type="term" value="F:DNA-binding transcription factor activity, RNA polymerase II-specific"/>
    <property type="evidence" value="ECO:0007669"/>
    <property type="project" value="TreeGrafter"/>
</dbReference>
<dbReference type="GO" id="GO:0071144">
    <property type="term" value="C:heteromeric SMAD protein complex"/>
    <property type="evidence" value="ECO:0007669"/>
    <property type="project" value="TreeGrafter"/>
</dbReference>
<keyword evidence="2" id="KW-0804">Transcription</keyword>
<dbReference type="PANTHER" id="PTHR13703:SF61">
    <property type="entry name" value="PROTEIN MOTHERS AGAINST DPP"/>
    <property type="match status" value="1"/>
</dbReference>
<dbReference type="PANTHER" id="PTHR13703">
    <property type="entry name" value="SMAD"/>
    <property type="match status" value="1"/>
</dbReference>
<dbReference type="InterPro" id="IPR013790">
    <property type="entry name" value="Dwarfin"/>
</dbReference>
<dbReference type="GO" id="GO:0050793">
    <property type="term" value="P:regulation of developmental process"/>
    <property type="evidence" value="ECO:0007669"/>
    <property type="project" value="UniProtKB-ARBA"/>
</dbReference>
<evidence type="ECO:0000313" key="5">
    <source>
        <dbReference type="WBParaSite" id="Hba_13215"/>
    </source>
</evidence>
<dbReference type="PROSITE" id="PS51076">
    <property type="entry name" value="MH2"/>
    <property type="match status" value="1"/>
</dbReference>
<dbReference type="InterPro" id="IPR001132">
    <property type="entry name" value="SMAD_dom_Dwarfin-type"/>
</dbReference>
<dbReference type="GO" id="GO:0009791">
    <property type="term" value="P:post-embryonic development"/>
    <property type="evidence" value="ECO:0007669"/>
    <property type="project" value="UniProtKB-ARBA"/>
</dbReference>
<proteinExistence type="predicted"/>
<reference evidence="5" key="1">
    <citation type="submission" date="2016-11" db="UniProtKB">
        <authorList>
            <consortium name="WormBaseParasite"/>
        </authorList>
    </citation>
    <scope>IDENTIFICATION</scope>
</reference>